<proteinExistence type="predicted"/>
<dbReference type="RefSeq" id="WP_205119657.1">
    <property type="nucleotide sequence ID" value="NZ_JAFBCM010000001.1"/>
</dbReference>
<evidence type="ECO:0000256" key="1">
    <source>
        <dbReference type="SAM" id="MobiDB-lite"/>
    </source>
</evidence>
<protein>
    <submittedName>
        <fullName evidence="2">Uncharacterized protein</fullName>
    </submittedName>
</protein>
<keyword evidence="3" id="KW-1185">Reference proteome</keyword>
<dbReference type="Proteomes" id="UP001595699">
    <property type="component" value="Unassembled WGS sequence"/>
</dbReference>
<reference evidence="3" key="1">
    <citation type="journal article" date="2019" name="Int. J. Syst. Evol. Microbiol.">
        <title>The Global Catalogue of Microorganisms (GCM) 10K type strain sequencing project: providing services to taxonomists for standard genome sequencing and annotation.</title>
        <authorList>
            <consortium name="The Broad Institute Genomics Platform"/>
            <consortium name="The Broad Institute Genome Sequencing Center for Infectious Disease"/>
            <person name="Wu L."/>
            <person name="Ma J."/>
        </authorList>
    </citation>
    <scope>NUCLEOTIDE SEQUENCE [LARGE SCALE GENOMIC DNA]</scope>
    <source>
        <strain evidence="3">CGMCC 4.7241</strain>
    </source>
</reference>
<dbReference type="EMBL" id="JBHRZH010000017">
    <property type="protein sequence ID" value="MFC3763275.1"/>
    <property type="molecule type" value="Genomic_DNA"/>
</dbReference>
<feature type="compositionally biased region" description="Polar residues" evidence="1">
    <location>
        <begin position="40"/>
        <end position="60"/>
    </location>
</feature>
<comment type="caution">
    <text evidence="2">The sequence shown here is derived from an EMBL/GenBank/DDBJ whole genome shotgun (WGS) entry which is preliminary data.</text>
</comment>
<feature type="region of interest" description="Disordered" evidence="1">
    <location>
        <begin position="37"/>
        <end position="60"/>
    </location>
</feature>
<organism evidence="2 3">
    <name type="scientific">Tenggerimyces flavus</name>
    <dbReference type="NCBI Taxonomy" id="1708749"/>
    <lineage>
        <taxon>Bacteria</taxon>
        <taxon>Bacillati</taxon>
        <taxon>Actinomycetota</taxon>
        <taxon>Actinomycetes</taxon>
        <taxon>Propionibacteriales</taxon>
        <taxon>Nocardioidaceae</taxon>
        <taxon>Tenggerimyces</taxon>
    </lineage>
</organism>
<accession>A0ABV7YHU9</accession>
<evidence type="ECO:0000313" key="2">
    <source>
        <dbReference type="EMBL" id="MFC3763275.1"/>
    </source>
</evidence>
<sequence length="60" mass="6177">MPPAATRGSYDVRCCPSSTADQAWPFQRSGFAFTSPLPLSATTGPRAQASFGPSGTTDAP</sequence>
<evidence type="ECO:0000313" key="3">
    <source>
        <dbReference type="Proteomes" id="UP001595699"/>
    </source>
</evidence>
<gene>
    <name evidence="2" type="ORF">ACFOUW_20705</name>
</gene>
<name>A0ABV7YHU9_9ACTN</name>